<dbReference type="InterPro" id="IPR009057">
    <property type="entry name" value="Homeodomain-like_sf"/>
</dbReference>
<dbReference type="PROSITE" id="PS50977">
    <property type="entry name" value="HTH_TETR_2"/>
    <property type="match status" value="1"/>
</dbReference>
<sequence>MTVKMTQTLRSDARDNRERILTAARELFAEGGLDVPMREIARRADVGPATLYRRFPTKESLVVEAFEEQSRACEVVLERAVADTDAWRGLCRLVEEMFDLHARDRGFTAAFLAAYPQAVDRATVLEQGYLGVADLAARAKAAGKLRADFTVDDFILVLRANGGLRPADSRRFAALTIQGFRA</sequence>
<dbReference type="EMBL" id="BOMG01000057">
    <property type="protein sequence ID" value="GID56305.1"/>
    <property type="molecule type" value="Genomic_DNA"/>
</dbReference>
<dbReference type="PANTHER" id="PTHR30055:SF234">
    <property type="entry name" value="HTH-TYPE TRANSCRIPTIONAL REGULATOR BETI"/>
    <property type="match status" value="1"/>
</dbReference>
<protein>
    <submittedName>
        <fullName evidence="6">TetR family transcriptional regulator</fullName>
    </submittedName>
</protein>
<dbReference type="InterPro" id="IPR036271">
    <property type="entry name" value="Tet_transcr_reg_TetR-rel_C_sf"/>
</dbReference>
<dbReference type="SUPFAM" id="SSF46689">
    <property type="entry name" value="Homeodomain-like"/>
    <property type="match status" value="1"/>
</dbReference>
<keyword evidence="2 4" id="KW-0238">DNA-binding</keyword>
<organism evidence="6 7">
    <name type="scientific">Actinoplanes couchii</name>
    <dbReference type="NCBI Taxonomy" id="403638"/>
    <lineage>
        <taxon>Bacteria</taxon>
        <taxon>Bacillati</taxon>
        <taxon>Actinomycetota</taxon>
        <taxon>Actinomycetes</taxon>
        <taxon>Micromonosporales</taxon>
        <taxon>Micromonosporaceae</taxon>
        <taxon>Actinoplanes</taxon>
    </lineage>
</organism>
<evidence type="ECO:0000256" key="1">
    <source>
        <dbReference type="ARBA" id="ARBA00023015"/>
    </source>
</evidence>
<proteinExistence type="predicted"/>
<dbReference type="Proteomes" id="UP000612282">
    <property type="component" value="Unassembled WGS sequence"/>
</dbReference>
<dbReference type="InterPro" id="IPR001647">
    <property type="entry name" value="HTH_TetR"/>
</dbReference>
<evidence type="ECO:0000259" key="5">
    <source>
        <dbReference type="PROSITE" id="PS50977"/>
    </source>
</evidence>
<comment type="caution">
    <text evidence="6">The sequence shown here is derived from an EMBL/GenBank/DDBJ whole genome shotgun (WGS) entry which is preliminary data.</text>
</comment>
<dbReference type="SUPFAM" id="SSF48498">
    <property type="entry name" value="Tetracyclin repressor-like, C-terminal domain"/>
    <property type="match status" value="1"/>
</dbReference>
<dbReference type="PANTHER" id="PTHR30055">
    <property type="entry name" value="HTH-TYPE TRANSCRIPTIONAL REGULATOR RUTR"/>
    <property type="match status" value="1"/>
</dbReference>
<keyword evidence="3" id="KW-0804">Transcription</keyword>
<reference evidence="6 7" key="1">
    <citation type="submission" date="2021-01" db="EMBL/GenBank/DDBJ databases">
        <title>Whole genome shotgun sequence of Actinoplanes couchii NBRC 106145.</title>
        <authorList>
            <person name="Komaki H."/>
            <person name="Tamura T."/>
        </authorList>
    </citation>
    <scope>NUCLEOTIDE SEQUENCE [LARGE SCALE GENOMIC DNA]</scope>
    <source>
        <strain evidence="6 7">NBRC 106145</strain>
    </source>
</reference>
<feature type="DNA-binding region" description="H-T-H motif" evidence="4">
    <location>
        <begin position="36"/>
        <end position="55"/>
    </location>
</feature>
<evidence type="ECO:0000256" key="2">
    <source>
        <dbReference type="ARBA" id="ARBA00023125"/>
    </source>
</evidence>
<evidence type="ECO:0000256" key="3">
    <source>
        <dbReference type="ARBA" id="ARBA00023163"/>
    </source>
</evidence>
<keyword evidence="1" id="KW-0805">Transcription regulation</keyword>
<feature type="domain" description="HTH tetR-type" evidence="5">
    <location>
        <begin position="14"/>
        <end position="73"/>
    </location>
</feature>
<evidence type="ECO:0000313" key="7">
    <source>
        <dbReference type="Proteomes" id="UP000612282"/>
    </source>
</evidence>
<gene>
    <name evidence="6" type="ORF">Aco03nite_047090</name>
</gene>
<dbReference type="Pfam" id="PF00440">
    <property type="entry name" value="TetR_N"/>
    <property type="match status" value="1"/>
</dbReference>
<dbReference type="PRINTS" id="PR00455">
    <property type="entry name" value="HTHTETR"/>
</dbReference>
<keyword evidence="7" id="KW-1185">Reference proteome</keyword>
<dbReference type="RefSeq" id="WP_239145371.1">
    <property type="nucleotide sequence ID" value="NZ_BAAAQE010000034.1"/>
</dbReference>
<name>A0ABQ3XCS1_9ACTN</name>
<evidence type="ECO:0000256" key="4">
    <source>
        <dbReference type="PROSITE-ProRule" id="PRU00335"/>
    </source>
</evidence>
<dbReference type="Gene3D" id="1.10.357.10">
    <property type="entry name" value="Tetracycline Repressor, domain 2"/>
    <property type="match status" value="1"/>
</dbReference>
<evidence type="ECO:0000313" key="6">
    <source>
        <dbReference type="EMBL" id="GID56305.1"/>
    </source>
</evidence>
<dbReference type="InterPro" id="IPR050109">
    <property type="entry name" value="HTH-type_TetR-like_transc_reg"/>
</dbReference>
<accession>A0ABQ3XCS1</accession>